<proteinExistence type="inferred from homology"/>
<dbReference type="Pfam" id="PF02932">
    <property type="entry name" value="Neur_chan_memb"/>
    <property type="match status" value="1"/>
</dbReference>
<dbReference type="PROSITE" id="PS00236">
    <property type="entry name" value="NEUROTR_ION_CHANNEL"/>
    <property type="match status" value="1"/>
</dbReference>
<dbReference type="SUPFAM" id="SSF90112">
    <property type="entry name" value="Neurotransmitter-gated ion-channel transmembrane pore"/>
    <property type="match status" value="1"/>
</dbReference>
<dbReference type="Pfam" id="PF02931">
    <property type="entry name" value="Neur_chan_LBD"/>
    <property type="match status" value="1"/>
</dbReference>
<evidence type="ECO:0000256" key="7">
    <source>
        <dbReference type="ARBA" id="ARBA00023065"/>
    </source>
</evidence>
<comment type="subcellular location">
    <subcellularLocation>
        <location evidence="1">Cell membrane</location>
        <topology evidence="1">Multi-pass membrane protein</topology>
    </subcellularLocation>
</comment>
<feature type="transmembrane region" description="Helical" evidence="16">
    <location>
        <begin position="399"/>
        <end position="421"/>
    </location>
</feature>
<evidence type="ECO:0000256" key="8">
    <source>
        <dbReference type="ARBA" id="ARBA00023136"/>
    </source>
</evidence>
<dbReference type="InterPro" id="IPR006201">
    <property type="entry name" value="Neur_channel"/>
</dbReference>
<keyword evidence="9" id="KW-0325">Glycoprotein</keyword>
<reference evidence="19 20" key="1">
    <citation type="journal article" date="2024" name="Insects">
        <title>An Improved Chromosome-Level Genome Assembly of the Firefly Pyrocoelia pectoralis.</title>
        <authorList>
            <person name="Fu X."/>
            <person name="Meyer-Rochow V.B."/>
            <person name="Ballantyne L."/>
            <person name="Zhu X."/>
        </authorList>
    </citation>
    <scope>NUCLEOTIDE SEQUENCE [LARGE SCALE GENOMIC DNA]</scope>
    <source>
        <strain evidence="19">XCY_ONT2</strain>
    </source>
</reference>
<comment type="catalytic activity">
    <reaction evidence="12">
        <text>chloride(in) = chloride(out)</text>
        <dbReference type="Rhea" id="RHEA:29823"/>
        <dbReference type="ChEBI" id="CHEBI:17996"/>
    </reaction>
    <physiologicalReaction direction="left-to-right" evidence="12">
        <dbReference type="Rhea" id="RHEA:29824"/>
    </physiologicalReaction>
</comment>
<evidence type="ECO:0000256" key="14">
    <source>
        <dbReference type="ARBA" id="ARBA00073427"/>
    </source>
</evidence>
<dbReference type="GO" id="GO:0005254">
    <property type="term" value="F:chloride channel activity"/>
    <property type="evidence" value="ECO:0007669"/>
    <property type="project" value="UniProtKB-ARBA"/>
</dbReference>
<feature type="transmembrane region" description="Helical" evidence="16">
    <location>
        <begin position="333"/>
        <end position="355"/>
    </location>
</feature>
<evidence type="ECO:0000259" key="18">
    <source>
        <dbReference type="Pfam" id="PF02932"/>
    </source>
</evidence>
<dbReference type="FunFam" id="2.70.170.10:FF:000042">
    <property type="entry name" value="Blast:Glycine receptor subunit alpha-3"/>
    <property type="match status" value="1"/>
</dbReference>
<keyword evidence="11 16" id="KW-0407">Ion channel</keyword>
<keyword evidence="20" id="KW-1185">Reference proteome</keyword>
<keyword evidence="2 16" id="KW-0813">Transport</keyword>
<evidence type="ECO:0000256" key="16">
    <source>
        <dbReference type="RuleBase" id="RU000687"/>
    </source>
</evidence>
<feature type="domain" description="Neurotransmitter-gated ion-channel transmembrane" evidence="18">
    <location>
        <begin position="341"/>
        <end position="585"/>
    </location>
</feature>
<keyword evidence="6 16" id="KW-1133">Transmembrane helix</keyword>
<evidence type="ECO:0000313" key="19">
    <source>
        <dbReference type="EMBL" id="KAK5640700.1"/>
    </source>
</evidence>
<keyword evidence="3" id="KW-1003">Cell membrane</keyword>
<evidence type="ECO:0000259" key="17">
    <source>
        <dbReference type="Pfam" id="PF02931"/>
    </source>
</evidence>
<dbReference type="CDD" id="cd18987">
    <property type="entry name" value="LGIC_ECD_anion"/>
    <property type="match status" value="1"/>
</dbReference>
<dbReference type="GO" id="GO:0004888">
    <property type="term" value="F:transmembrane signaling receptor activity"/>
    <property type="evidence" value="ECO:0007669"/>
    <property type="project" value="InterPro"/>
</dbReference>
<evidence type="ECO:0000256" key="2">
    <source>
        <dbReference type="ARBA" id="ARBA00022448"/>
    </source>
</evidence>
<feature type="transmembrane region" description="Helical" evidence="16">
    <location>
        <begin position="571"/>
        <end position="590"/>
    </location>
</feature>
<evidence type="ECO:0000256" key="10">
    <source>
        <dbReference type="ARBA" id="ARBA00023286"/>
    </source>
</evidence>
<keyword evidence="7 16" id="KW-0406">Ion transport</keyword>
<dbReference type="GO" id="GO:0005886">
    <property type="term" value="C:plasma membrane"/>
    <property type="evidence" value="ECO:0007669"/>
    <property type="project" value="UniProtKB-SubCell"/>
</dbReference>
<keyword evidence="5" id="KW-0732">Signal</keyword>
<dbReference type="EMBL" id="JAVRBK010000007">
    <property type="protein sequence ID" value="KAK5640700.1"/>
    <property type="molecule type" value="Genomic_DNA"/>
</dbReference>
<evidence type="ECO:0000256" key="13">
    <source>
        <dbReference type="ARBA" id="ARBA00061606"/>
    </source>
</evidence>
<dbReference type="Proteomes" id="UP001329430">
    <property type="component" value="Chromosome 7"/>
</dbReference>
<evidence type="ECO:0000256" key="4">
    <source>
        <dbReference type="ARBA" id="ARBA00022692"/>
    </source>
</evidence>
<comment type="similarity">
    <text evidence="13 16">Belongs to the ligand-gated ion channel (TC 1.A.9) family.</text>
</comment>
<dbReference type="InterPro" id="IPR036734">
    <property type="entry name" value="Neur_chan_lig-bd_sf"/>
</dbReference>
<feature type="transmembrane region" description="Helical" evidence="16">
    <location>
        <begin position="362"/>
        <end position="379"/>
    </location>
</feature>
<evidence type="ECO:0000256" key="15">
    <source>
        <dbReference type="ARBA" id="ARBA00082029"/>
    </source>
</evidence>
<comment type="caution">
    <text evidence="19">The sequence shown here is derived from an EMBL/GenBank/DDBJ whole genome shotgun (WGS) entry which is preliminary data.</text>
</comment>
<keyword evidence="8 16" id="KW-0472">Membrane</keyword>
<evidence type="ECO:0000256" key="11">
    <source>
        <dbReference type="ARBA" id="ARBA00023303"/>
    </source>
</evidence>
<dbReference type="InterPro" id="IPR006202">
    <property type="entry name" value="Neur_chan_lig-bd"/>
</dbReference>
<sequence>MCLYSICTKNLKMNNVKMLKEQVILFSFFVFTFASQSQKTNGQVYIQRLDTVLTRQQNVYTPKSNGDSVPIGTVLYSQAPMPTQSYPYYHTTQHFGASTGSTTGPQDCPALEGALDKLTVNQFVTKLTHECRYDKVTRPPMDQPLNVTLQIDIMHIEAIEQLQFKMHMLVAYRYTDYRLKYSELSPGRGVMLGEELLRNKIWVPHIVLMNERENSIMGLEGNDQFVSISPQGEVIYSYRMTATIYCWMDLKKFPFDAQDCHIAFRSWTYNASKLLLKWDMVEPVKVANQLHLTEFSLVRYNTLAKLVPASLSRGAFVGNYSIVVFEFKLQREIGFYVMDYFIPSILLVATSWVTFWLQADNAAPRITLGTSTMLAFITLAQGQSRHLPKVSYIKASEIWFLGCTIFIFLSMAEFAFVNIIWRRRKKVELKKVNSKYILKSTLTPRLARKEFQKSSSMNQLHKSHSCSSLNDCGCNNRDNTYNNYLTVHVRIHTYNSFFLHYVPTSIFQSFPSTIEIPKIHTETENDFMSTDSQLTIPVPSNNINKTSEKLQKWTSMTPQEVAIWIDKRSRMVFPCAFIVFNIFYWAFVYGL</sequence>
<dbReference type="Gene3D" id="1.20.58.390">
    <property type="entry name" value="Neurotransmitter-gated ion-channel transmembrane domain"/>
    <property type="match status" value="1"/>
</dbReference>
<evidence type="ECO:0000256" key="3">
    <source>
        <dbReference type="ARBA" id="ARBA00022475"/>
    </source>
</evidence>
<evidence type="ECO:0000256" key="1">
    <source>
        <dbReference type="ARBA" id="ARBA00004651"/>
    </source>
</evidence>
<evidence type="ECO:0000313" key="20">
    <source>
        <dbReference type="Proteomes" id="UP001329430"/>
    </source>
</evidence>
<dbReference type="GO" id="GO:0099095">
    <property type="term" value="F:ligand-gated monoatomic anion channel activity"/>
    <property type="evidence" value="ECO:0007669"/>
    <property type="project" value="UniProtKB-ARBA"/>
</dbReference>
<dbReference type="InterPro" id="IPR036719">
    <property type="entry name" value="Neuro-gated_channel_TM_sf"/>
</dbReference>
<evidence type="ECO:0000256" key="9">
    <source>
        <dbReference type="ARBA" id="ARBA00023180"/>
    </source>
</evidence>
<feature type="domain" description="Neurotransmitter-gated ion-channel ligand-binding" evidence="17">
    <location>
        <begin position="122"/>
        <end position="332"/>
    </location>
</feature>
<dbReference type="GO" id="GO:0005230">
    <property type="term" value="F:extracellular ligand-gated monoatomic ion channel activity"/>
    <property type="evidence" value="ECO:0007669"/>
    <property type="project" value="InterPro"/>
</dbReference>
<dbReference type="InterPro" id="IPR018000">
    <property type="entry name" value="Neurotransmitter_ion_chnl_CS"/>
</dbReference>
<keyword evidence="4 16" id="KW-0812">Transmembrane</keyword>
<evidence type="ECO:0000256" key="5">
    <source>
        <dbReference type="ARBA" id="ARBA00022729"/>
    </source>
</evidence>
<dbReference type="PRINTS" id="PR00252">
    <property type="entry name" value="NRIONCHANNEL"/>
</dbReference>
<dbReference type="PRINTS" id="PR00253">
    <property type="entry name" value="GABAARECEPTR"/>
</dbReference>
<keyword evidence="10" id="KW-1071">Ligand-gated ion channel</keyword>
<organism evidence="19 20">
    <name type="scientific">Pyrocoelia pectoralis</name>
    <dbReference type="NCBI Taxonomy" id="417401"/>
    <lineage>
        <taxon>Eukaryota</taxon>
        <taxon>Metazoa</taxon>
        <taxon>Ecdysozoa</taxon>
        <taxon>Arthropoda</taxon>
        <taxon>Hexapoda</taxon>
        <taxon>Insecta</taxon>
        <taxon>Pterygota</taxon>
        <taxon>Neoptera</taxon>
        <taxon>Endopterygota</taxon>
        <taxon>Coleoptera</taxon>
        <taxon>Polyphaga</taxon>
        <taxon>Elateriformia</taxon>
        <taxon>Elateroidea</taxon>
        <taxon>Lampyridae</taxon>
        <taxon>Lampyrinae</taxon>
        <taxon>Pyrocoelia</taxon>
    </lineage>
</organism>
<protein>
    <recommendedName>
        <fullName evidence="14">pH-sensitive chloride channel 2</fullName>
    </recommendedName>
    <alternativeName>
        <fullName evidence="15">Ligand-gated chloride channel protein hodor</fullName>
    </alternativeName>
</protein>
<dbReference type="InterPro" id="IPR006029">
    <property type="entry name" value="Neurotrans-gated_channel_TM"/>
</dbReference>
<accession>A0AAN7ZBV1</accession>
<dbReference type="SUPFAM" id="SSF63712">
    <property type="entry name" value="Nicotinic receptor ligand binding domain-like"/>
    <property type="match status" value="1"/>
</dbReference>
<dbReference type="Gene3D" id="2.70.170.10">
    <property type="entry name" value="Neurotransmitter-gated ion-channel ligand-binding domain"/>
    <property type="match status" value="1"/>
</dbReference>
<dbReference type="InterPro" id="IPR038050">
    <property type="entry name" value="Neuro_actylchol_rec"/>
</dbReference>
<dbReference type="AlphaFoldDB" id="A0AAN7ZBV1"/>
<evidence type="ECO:0000256" key="12">
    <source>
        <dbReference type="ARBA" id="ARBA00051122"/>
    </source>
</evidence>
<dbReference type="CDD" id="cd19049">
    <property type="entry name" value="LGIC_TM_anion"/>
    <property type="match status" value="1"/>
</dbReference>
<name>A0AAN7ZBV1_9COLE</name>
<dbReference type="PANTHER" id="PTHR18945">
    <property type="entry name" value="NEUROTRANSMITTER GATED ION CHANNEL"/>
    <property type="match status" value="1"/>
</dbReference>
<dbReference type="InterPro" id="IPR006028">
    <property type="entry name" value="GABAA/Glycine_rcpt"/>
</dbReference>
<evidence type="ECO:0000256" key="6">
    <source>
        <dbReference type="ARBA" id="ARBA00022989"/>
    </source>
</evidence>
<gene>
    <name evidence="19" type="ORF">RI129_009247</name>
</gene>